<proteinExistence type="predicted"/>
<dbReference type="EMBL" id="AMYB01000008">
    <property type="protein sequence ID" value="OAC99592.1"/>
    <property type="molecule type" value="Genomic_DNA"/>
</dbReference>
<dbReference type="STRING" id="747725.A0A168I614"/>
<reference evidence="2 3" key="1">
    <citation type="submission" date="2015-06" db="EMBL/GenBank/DDBJ databases">
        <title>Expansion of signal transduction pathways in fungi by whole-genome duplication.</title>
        <authorList>
            <consortium name="DOE Joint Genome Institute"/>
            <person name="Corrochano L.M."/>
            <person name="Kuo A."/>
            <person name="Marcet-Houben M."/>
            <person name="Polaino S."/>
            <person name="Salamov A."/>
            <person name="Villalobos J.M."/>
            <person name="Alvarez M.I."/>
            <person name="Avalos J."/>
            <person name="Benito E.P."/>
            <person name="Benoit I."/>
            <person name="Burger G."/>
            <person name="Camino L.P."/>
            <person name="Canovas D."/>
            <person name="Cerda-Olmedo E."/>
            <person name="Cheng J.-F."/>
            <person name="Dominguez A."/>
            <person name="Elias M."/>
            <person name="Eslava A.P."/>
            <person name="Glaser F."/>
            <person name="Grimwood J."/>
            <person name="Gutierrez G."/>
            <person name="Heitman J."/>
            <person name="Henrissat B."/>
            <person name="Iturriaga E.A."/>
            <person name="Lang B.F."/>
            <person name="Lavin J.L."/>
            <person name="Lee S."/>
            <person name="Li W."/>
            <person name="Lindquist E."/>
            <person name="Lopez-Garcia S."/>
            <person name="Luque E.M."/>
            <person name="Marcos A.T."/>
            <person name="Martin J."/>
            <person name="Mccluskey K."/>
            <person name="Medina H.R."/>
            <person name="Miralles-Duran A."/>
            <person name="Miyazaki A."/>
            <person name="Munoz-Torres E."/>
            <person name="Oguiza J.A."/>
            <person name="Ohm R."/>
            <person name="Olmedo M."/>
            <person name="Orejas M."/>
            <person name="Ortiz-Castellanos L."/>
            <person name="Pisabarro A.G."/>
            <person name="Rodriguez-Romero J."/>
            <person name="Ruiz-Herrera J."/>
            <person name="Ruiz-Vazquez R."/>
            <person name="Sanz C."/>
            <person name="Schackwitz W."/>
            <person name="Schmutz J."/>
            <person name="Shahriari M."/>
            <person name="Shelest E."/>
            <person name="Silva-Franco F."/>
            <person name="Soanes D."/>
            <person name="Syed K."/>
            <person name="Tagua V.G."/>
            <person name="Talbot N.J."/>
            <person name="Thon M."/>
            <person name="De Vries R.P."/>
            <person name="Wiebenga A."/>
            <person name="Yadav J.S."/>
            <person name="Braun E.L."/>
            <person name="Baker S."/>
            <person name="Garre V."/>
            <person name="Horwitz B."/>
            <person name="Torres-Martinez S."/>
            <person name="Idnurm A."/>
            <person name="Herrera-Estrella A."/>
            <person name="Gabaldon T."/>
            <person name="Grigoriev I.V."/>
        </authorList>
    </citation>
    <scope>NUCLEOTIDE SEQUENCE [LARGE SCALE GENOMIC DNA]</scope>
    <source>
        <strain evidence="2 3">CBS 277.49</strain>
    </source>
</reference>
<evidence type="ECO:0000256" key="1">
    <source>
        <dbReference type="SAM" id="MobiDB-lite"/>
    </source>
</evidence>
<feature type="compositionally biased region" description="Low complexity" evidence="1">
    <location>
        <begin position="51"/>
        <end position="67"/>
    </location>
</feature>
<comment type="caution">
    <text evidence="2">The sequence shown here is derived from an EMBL/GenBank/DDBJ whole genome shotgun (WGS) entry which is preliminary data.</text>
</comment>
<keyword evidence="3" id="KW-1185">Reference proteome</keyword>
<dbReference type="VEuPathDB" id="FungiDB:MUCCIDRAFT_114785"/>
<gene>
    <name evidence="2" type="ORF">MUCCIDRAFT_114785</name>
</gene>
<feature type="region of interest" description="Disordered" evidence="1">
    <location>
        <begin position="51"/>
        <end position="72"/>
    </location>
</feature>
<dbReference type="AlphaFoldDB" id="A0A168I614"/>
<organism evidence="2 3">
    <name type="scientific">Mucor lusitanicus CBS 277.49</name>
    <dbReference type="NCBI Taxonomy" id="747725"/>
    <lineage>
        <taxon>Eukaryota</taxon>
        <taxon>Fungi</taxon>
        <taxon>Fungi incertae sedis</taxon>
        <taxon>Mucoromycota</taxon>
        <taxon>Mucoromycotina</taxon>
        <taxon>Mucoromycetes</taxon>
        <taxon>Mucorales</taxon>
        <taxon>Mucorineae</taxon>
        <taxon>Mucoraceae</taxon>
        <taxon>Mucor</taxon>
    </lineage>
</organism>
<sequence>MSELVHYKSSHPPKIHPMEITTPYLFYYDPSIALLSLGSLYGRDLLVPTTTSTTTKLPSPMLSPSFSSDEDSVYSPNTIVIQDFKLDDLFDWDGQQQVVNTIGNDTF</sequence>
<evidence type="ECO:0000313" key="2">
    <source>
        <dbReference type="EMBL" id="OAC99592.1"/>
    </source>
</evidence>
<accession>A0A168I614</accession>
<protein>
    <submittedName>
        <fullName evidence="2">Uncharacterized protein</fullName>
    </submittedName>
</protein>
<name>A0A168I614_MUCCL</name>
<dbReference type="Proteomes" id="UP000077051">
    <property type="component" value="Unassembled WGS sequence"/>
</dbReference>
<evidence type="ECO:0000313" key="3">
    <source>
        <dbReference type="Proteomes" id="UP000077051"/>
    </source>
</evidence>